<dbReference type="AlphaFoldDB" id="A0A9D3LKT7"/>
<evidence type="ECO:0000313" key="2">
    <source>
        <dbReference type="EMBL" id="KAG5832850.1"/>
    </source>
</evidence>
<accession>A0A9D3LKT7</accession>
<evidence type="ECO:0000256" key="1">
    <source>
        <dbReference type="SAM" id="MobiDB-lite"/>
    </source>
</evidence>
<dbReference type="Proteomes" id="UP001044222">
    <property type="component" value="Chromosome 17"/>
</dbReference>
<evidence type="ECO:0000313" key="3">
    <source>
        <dbReference type="Proteomes" id="UP001044222"/>
    </source>
</evidence>
<sequence>MQPVPSPWPPLLESKDAYVSLSQTSQPAGRDDVPPTPVMPGDVPEESCALSATPGTPTSRSDLGSLRQSLGSGRLSSQSSLEYPQNSWLPKGPGYPYLAVADSGVSMDYSPASSSATGSGGAGILYANEYKNVPQHKQHSNGEPIPSRC</sequence>
<name>A0A9D3LKT7_ANGAN</name>
<gene>
    <name evidence="2" type="ORF">ANANG_G00295570</name>
</gene>
<feature type="compositionally biased region" description="Pro residues" evidence="1">
    <location>
        <begin position="1"/>
        <end position="10"/>
    </location>
</feature>
<keyword evidence="3" id="KW-1185">Reference proteome</keyword>
<dbReference type="EMBL" id="JAFIRN010000017">
    <property type="protein sequence ID" value="KAG5832850.1"/>
    <property type="molecule type" value="Genomic_DNA"/>
</dbReference>
<feature type="compositionally biased region" description="Low complexity" evidence="1">
    <location>
        <begin position="59"/>
        <end position="81"/>
    </location>
</feature>
<reference evidence="2" key="1">
    <citation type="submission" date="2021-01" db="EMBL/GenBank/DDBJ databases">
        <title>A chromosome-scale assembly of European eel, Anguilla anguilla.</title>
        <authorList>
            <person name="Henkel C."/>
            <person name="Jong-Raadsen S.A."/>
            <person name="Dufour S."/>
            <person name="Weltzien F.-A."/>
            <person name="Palstra A.P."/>
            <person name="Pelster B."/>
            <person name="Spaink H.P."/>
            <person name="Van Den Thillart G.E."/>
            <person name="Jansen H."/>
            <person name="Zahm M."/>
            <person name="Klopp C."/>
            <person name="Cedric C."/>
            <person name="Louis A."/>
            <person name="Berthelot C."/>
            <person name="Parey E."/>
            <person name="Roest Crollius H."/>
            <person name="Montfort J."/>
            <person name="Robinson-Rechavi M."/>
            <person name="Bucao C."/>
            <person name="Bouchez O."/>
            <person name="Gislard M."/>
            <person name="Lluch J."/>
            <person name="Milhes M."/>
            <person name="Lampietro C."/>
            <person name="Lopez Roques C."/>
            <person name="Donnadieu C."/>
            <person name="Braasch I."/>
            <person name="Desvignes T."/>
            <person name="Postlethwait J."/>
            <person name="Bobe J."/>
            <person name="Guiguen Y."/>
            <person name="Dirks R."/>
        </authorList>
    </citation>
    <scope>NUCLEOTIDE SEQUENCE</scope>
    <source>
        <strain evidence="2">Tag_6206</strain>
        <tissue evidence="2">Liver</tissue>
    </source>
</reference>
<feature type="region of interest" description="Disordered" evidence="1">
    <location>
        <begin position="1"/>
        <end position="91"/>
    </location>
</feature>
<comment type="caution">
    <text evidence="2">The sequence shown here is derived from an EMBL/GenBank/DDBJ whole genome shotgun (WGS) entry which is preliminary data.</text>
</comment>
<organism evidence="2 3">
    <name type="scientific">Anguilla anguilla</name>
    <name type="common">European freshwater eel</name>
    <name type="synonym">Muraena anguilla</name>
    <dbReference type="NCBI Taxonomy" id="7936"/>
    <lineage>
        <taxon>Eukaryota</taxon>
        <taxon>Metazoa</taxon>
        <taxon>Chordata</taxon>
        <taxon>Craniata</taxon>
        <taxon>Vertebrata</taxon>
        <taxon>Euteleostomi</taxon>
        <taxon>Actinopterygii</taxon>
        <taxon>Neopterygii</taxon>
        <taxon>Teleostei</taxon>
        <taxon>Anguilliformes</taxon>
        <taxon>Anguillidae</taxon>
        <taxon>Anguilla</taxon>
    </lineage>
</organism>
<protein>
    <submittedName>
        <fullName evidence="2">Uncharacterized protein</fullName>
    </submittedName>
</protein>
<proteinExistence type="predicted"/>